<dbReference type="AlphaFoldDB" id="A0A6J6JGN5"/>
<feature type="transmembrane region" description="Helical" evidence="1">
    <location>
        <begin position="12"/>
        <end position="34"/>
    </location>
</feature>
<name>A0A6J6JGN5_9ZZZZ</name>
<evidence type="ECO:0000256" key="1">
    <source>
        <dbReference type="SAM" id="Phobius"/>
    </source>
</evidence>
<keyword evidence="1" id="KW-1133">Transmembrane helix</keyword>
<feature type="transmembrane region" description="Helical" evidence="1">
    <location>
        <begin position="77"/>
        <end position="93"/>
    </location>
</feature>
<protein>
    <submittedName>
        <fullName evidence="2">Unannotated protein</fullName>
    </submittedName>
</protein>
<accession>A0A6J6JGN5</accession>
<proteinExistence type="predicted"/>
<keyword evidence="1" id="KW-0472">Membrane</keyword>
<keyword evidence="1" id="KW-0812">Transmembrane</keyword>
<evidence type="ECO:0000313" key="2">
    <source>
        <dbReference type="EMBL" id="CAB4635644.1"/>
    </source>
</evidence>
<dbReference type="InterPro" id="IPR018678">
    <property type="entry name" value="DUF2160_TM"/>
</dbReference>
<organism evidence="2">
    <name type="scientific">freshwater metagenome</name>
    <dbReference type="NCBI Taxonomy" id="449393"/>
    <lineage>
        <taxon>unclassified sequences</taxon>
        <taxon>metagenomes</taxon>
        <taxon>ecological metagenomes</taxon>
    </lineage>
</organism>
<reference evidence="2" key="1">
    <citation type="submission" date="2020-05" db="EMBL/GenBank/DDBJ databases">
        <authorList>
            <person name="Chiriac C."/>
            <person name="Salcher M."/>
            <person name="Ghai R."/>
            <person name="Kavagutti S V."/>
        </authorList>
    </citation>
    <scope>NUCLEOTIDE SEQUENCE</scope>
</reference>
<sequence>MFDLFDWIPWTAPIAYVFIGVAVMITGLTIWGHYRPPVRRKGFLGIVTDRSERVYIAIVSFALVMVISFAIVDSDTMIWAISALAMAVVILIWG</sequence>
<feature type="transmembrane region" description="Helical" evidence="1">
    <location>
        <begin position="54"/>
        <end position="71"/>
    </location>
</feature>
<dbReference type="EMBL" id="CAEZVM010000039">
    <property type="protein sequence ID" value="CAB4635644.1"/>
    <property type="molecule type" value="Genomic_DNA"/>
</dbReference>
<gene>
    <name evidence="2" type="ORF">UFOPK2032_00924</name>
</gene>
<dbReference type="Pfam" id="PF09928">
    <property type="entry name" value="DUF2160"/>
    <property type="match status" value="1"/>
</dbReference>